<evidence type="ECO:0000256" key="1">
    <source>
        <dbReference type="SAM" id="MobiDB-lite"/>
    </source>
</evidence>
<evidence type="ECO:0000313" key="2">
    <source>
        <dbReference type="EMBL" id="KAJ1187782.1"/>
    </source>
</evidence>
<organism evidence="2 3">
    <name type="scientific">Pleurodeles waltl</name>
    <name type="common">Iberian ribbed newt</name>
    <dbReference type="NCBI Taxonomy" id="8319"/>
    <lineage>
        <taxon>Eukaryota</taxon>
        <taxon>Metazoa</taxon>
        <taxon>Chordata</taxon>
        <taxon>Craniata</taxon>
        <taxon>Vertebrata</taxon>
        <taxon>Euteleostomi</taxon>
        <taxon>Amphibia</taxon>
        <taxon>Batrachia</taxon>
        <taxon>Caudata</taxon>
        <taxon>Salamandroidea</taxon>
        <taxon>Salamandridae</taxon>
        <taxon>Pleurodelinae</taxon>
        <taxon>Pleurodeles</taxon>
    </lineage>
</organism>
<dbReference type="EMBL" id="JANPWB010000005">
    <property type="protein sequence ID" value="KAJ1187782.1"/>
    <property type="molecule type" value="Genomic_DNA"/>
</dbReference>
<dbReference type="AlphaFoldDB" id="A0AAV7UFT3"/>
<comment type="caution">
    <text evidence="2">The sequence shown here is derived from an EMBL/GenBank/DDBJ whole genome shotgun (WGS) entry which is preliminary data.</text>
</comment>
<accession>A0AAV7UFT3</accession>
<sequence>MQICAAECSEVERHLGRVGASHLTRAVVHSLAACRGASPLPGARSPPVACRCRGRIAAMPRGHARVSNSSSLADRMGATPSVATHHGESQRRTFSFFFFGTGRGQNFGAAVSRWDLLLPRRQM</sequence>
<reference evidence="2" key="1">
    <citation type="journal article" date="2022" name="bioRxiv">
        <title>Sequencing and chromosome-scale assembly of the giantPleurodeles waltlgenome.</title>
        <authorList>
            <person name="Brown T."/>
            <person name="Elewa A."/>
            <person name="Iarovenko S."/>
            <person name="Subramanian E."/>
            <person name="Araus A.J."/>
            <person name="Petzold A."/>
            <person name="Susuki M."/>
            <person name="Suzuki K.-i.T."/>
            <person name="Hayashi T."/>
            <person name="Toyoda A."/>
            <person name="Oliveira C."/>
            <person name="Osipova E."/>
            <person name="Leigh N.D."/>
            <person name="Simon A."/>
            <person name="Yun M.H."/>
        </authorList>
    </citation>
    <scope>NUCLEOTIDE SEQUENCE</scope>
    <source>
        <strain evidence="2">20211129_DDA</strain>
        <tissue evidence="2">Liver</tissue>
    </source>
</reference>
<proteinExistence type="predicted"/>
<name>A0AAV7UFT3_PLEWA</name>
<protein>
    <submittedName>
        <fullName evidence="2">Uncharacterized protein</fullName>
    </submittedName>
</protein>
<evidence type="ECO:0000313" key="3">
    <source>
        <dbReference type="Proteomes" id="UP001066276"/>
    </source>
</evidence>
<keyword evidence="3" id="KW-1185">Reference proteome</keyword>
<feature type="region of interest" description="Disordered" evidence="1">
    <location>
        <begin position="63"/>
        <end position="86"/>
    </location>
</feature>
<dbReference type="Proteomes" id="UP001066276">
    <property type="component" value="Chromosome 3_1"/>
</dbReference>
<gene>
    <name evidence="2" type="ORF">NDU88_004552</name>
</gene>